<gene>
    <name evidence="1" type="ORF">IMSAGC001_04194</name>
</gene>
<evidence type="ECO:0000313" key="1">
    <source>
        <dbReference type="EMBL" id="GFH88749.1"/>
    </source>
</evidence>
<proteinExistence type="predicted"/>
<dbReference type="Pfam" id="PF16476">
    <property type="entry name" value="DUF5053"/>
    <property type="match status" value="1"/>
</dbReference>
<dbReference type="AlphaFoldDB" id="A0A7J0A9W2"/>
<dbReference type="Proteomes" id="UP000491181">
    <property type="component" value="Unassembled WGS sequence"/>
</dbReference>
<reference evidence="1 2" key="1">
    <citation type="journal article" date="2020" name="Microbiome">
        <title>Single-cell genomics of uncultured bacteria reveals dietary fiber responders in the mouse gut microbiota.</title>
        <authorList>
            <person name="Chijiiwa R."/>
            <person name="Hosokawa M."/>
            <person name="Kogawa M."/>
            <person name="Nishikawa Y."/>
            <person name="Ide K."/>
            <person name="Sakanashi C."/>
            <person name="Takahashi K."/>
            <person name="Takeyama H."/>
        </authorList>
    </citation>
    <scope>NUCLEOTIDE SEQUENCE [LARGE SCALE GENOMIC DNA]</scope>
    <source>
        <strain evidence="1">IMSAGC_001</strain>
    </source>
</reference>
<evidence type="ECO:0000313" key="2">
    <source>
        <dbReference type="Proteomes" id="UP000491181"/>
    </source>
</evidence>
<organism evidence="1 2">
    <name type="scientific">Bacteroides acidifaciens</name>
    <dbReference type="NCBI Taxonomy" id="85831"/>
    <lineage>
        <taxon>Bacteria</taxon>
        <taxon>Pseudomonadati</taxon>
        <taxon>Bacteroidota</taxon>
        <taxon>Bacteroidia</taxon>
        <taxon>Bacteroidales</taxon>
        <taxon>Bacteroidaceae</taxon>
        <taxon>Bacteroides</taxon>
    </lineage>
</organism>
<accession>A0A7J0A9W2</accession>
<evidence type="ECO:0008006" key="3">
    <source>
        <dbReference type="Google" id="ProtNLM"/>
    </source>
</evidence>
<protein>
    <recommendedName>
        <fullName evidence="3">DUF5053 domain-containing protein</fullName>
    </recommendedName>
</protein>
<sequence>MNNPNLLYIMDLREKIQELVDKMSESNITPNGRKMVDDYFAELNKILTPEEKREGGKIMRELLAKNRESRRVKRTDINIKEKLIEIQDIISLSYIAKHYFGKDKSWIYQRINGTCVNGKPAAFTNEELDILSNALKDIGTKISDTSLLIH</sequence>
<name>A0A7J0A9W2_9BACE</name>
<dbReference type="InterPro" id="IPR032483">
    <property type="entry name" value="DUF5053"/>
</dbReference>
<dbReference type="EMBL" id="BLLS01000352">
    <property type="protein sequence ID" value="GFH88749.1"/>
    <property type="molecule type" value="Genomic_DNA"/>
</dbReference>
<comment type="caution">
    <text evidence="1">The sequence shown here is derived from an EMBL/GenBank/DDBJ whole genome shotgun (WGS) entry which is preliminary data.</text>
</comment>